<feature type="domain" description="UGGT thioredoxin-like" evidence="11">
    <location>
        <begin position="40"/>
        <end position="224"/>
    </location>
</feature>
<feature type="domain" description="UGGT thioredoxin-like" evidence="13">
    <location>
        <begin position="411"/>
        <end position="657"/>
    </location>
</feature>
<comment type="pathway">
    <text evidence="3">Protein modification; protein glycosylation.</text>
</comment>
<dbReference type="GO" id="GO:0051082">
    <property type="term" value="F:unfolded protein binding"/>
    <property type="evidence" value="ECO:0007669"/>
    <property type="project" value="TreeGrafter"/>
</dbReference>
<evidence type="ECO:0000259" key="12">
    <source>
        <dbReference type="Pfam" id="PF18401"/>
    </source>
</evidence>
<dbReference type="Pfam" id="PF18400">
    <property type="entry name" value="Thioredoxin_12"/>
    <property type="match status" value="1"/>
</dbReference>
<dbReference type="InterPro" id="IPR040497">
    <property type="entry name" value="Glyco_transf_24"/>
</dbReference>
<feature type="domain" description="UGGT thioredoxin-like" evidence="12">
    <location>
        <begin position="274"/>
        <end position="405"/>
    </location>
</feature>
<keyword evidence="8" id="KW-0325">Glycoprotein</keyword>
<dbReference type="InterPro" id="IPR040525">
    <property type="entry name" value="UGGT_TRXL_4"/>
</dbReference>
<dbReference type="OrthoDB" id="27683at2759"/>
<dbReference type="CDD" id="cd06432">
    <property type="entry name" value="GT8_HUGT1_C_like"/>
    <property type="match status" value="1"/>
</dbReference>
<dbReference type="Pfam" id="PF18402">
    <property type="entry name" value="Thioredoxin_14"/>
    <property type="match status" value="1"/>
</dbReference>
<dbReference type="Pfam" id="PF06427">
    <property type="entry name" value="UDP-g_GGTase"/>
    <property type="match status" value="1"/>
</dbReference>
<feature type="domain" description="Glucosyltransferase 24 catalytic" evidence="15">
    <location>
        <begin position="1201"/>
        <end position="1467"/>
    </location>
</feature>
<dbReference type="SUPFAM" id="SSF53448">
    <property type="entry name" value="Nucleotide-diphospho-sugar transferases"/>
    <property type="match status" value="1"/>
</dbReference>
<dbReference type="Gene3D" id="3.90.550.10">
    <property type="entry name" value="Spore Coat Polysaccharide Biosynthesis Protein SpsA, Chain A"/>
    <property type="match status" value="1"/>
</dbReference>
<comment type="subcellular location">
    <subcellularLocation>
        <location evidence="2">Endoplasmic reticulum lumen</location>
    </subcellularLocation>
</comment>
<feature type="domain" description="UDP-glucose:glycoprotein glucosyltransferase thioredoxin-like" evidence="14">
    <location>
        <begin position="669"/>
        <end position="861"/>
    </location>
</feature>
<dbReference type="RefSeq" id="XP_020128817.1">
    <property type="nucleotide sequence ID" value="XM_020275137.1"/>
</dbReference>
<dbReference type="STRING" id="236234.A0A1J9RYN7"/>
<evidence type="ECO:0000256" key="6">
    <source>
        <dbReference type="ARBA" id="ARBA00022729"/>
    </source>
</evidence>
<dbReference type="FunFam" id="3.90.550.10:FF:000065">
    <property type="entry name" value="UDP-glucose:glycoprotein glucosyltransferase, putative"/>
    <property type="match status" value="1"/>
</dbReference>
<dbReference type="InterPro" id="IPR009448">
    <property type="entry name" value="UDP-g_GGtrans"/>
</dbReference>
<name>A0A1J9RYN7_9PEZI</name>
<keyword evidence="5 16" id="KW-0808">Transferase</keyword>
<evidence type="ECO:0000256" key="8">
    <source>
        <dbReference type="ARBA" id="ARBA00023180"/>
    </source>
</evidence>
<evidence type="ECO:0000259" key="14">
    <source>
        <dbReference type="Pfam" id="PF18403"/>
    </source>
</evidence>
<dbReference type="Pfam" id="PF18404">
    <property type="entry name" value="Glyco_transf_24"/>
    <property type="match status" value="1"/>
</dbReference>
<evidence type="ECO:0000313" key="17">
    <source>
        <dbReference type="Proteomes" id="UP000183809"/>
    </source>
</evidence>
<reference evidence="16 17" key="1">
    <citation type="submission" date="2016-10" db="EMBL/GenBank/DDBJ databases">
        <title>Proteomics and genomics reveal pathogen-plant mechanisms compatible with a hemibiotrophic lifestyle of Diplodia corticola.</title>
        <authorList>
            <person name="Fernandes I."/>
            <person name="De Jonge R."/>
            <person name="Van De Peer Y."/>
            <person name="Devreese B."/>
            <person name="Alves A."/>
            <person name="Esteves A.C."/>
        </authorList>
    </citation>
    <scope>NUCLEOTIDE SEQUENCE [LARGE SCALE GENOMIC DNA]</scope>
    <source>
        <strain evidence="16 17">CBS 112549</strain>
    </source>
</reference>
<evidence type="ECO:0000256" key="5">
    <source>
        <dbReference type="ARBA" id="ARBA00022679"/>
    </source>
</evidence>
<comment type="caution">
    <text evidence="16">The sequence shown here is derived from an EMBL/GenBank/DDBJ whole genome shotgun (WGS) entry which is preliminary data.</text>
</comment>
<dbReference type="EMBL" id="MNUE01000037">
    <property type="protein sequence ID" value="OJD32557.1"/>
    <property type="molecule type" value="Genomic_DNA"/>
</dbReference>
<evidence type="ECO:0000256" key="4">
    <source>
        <dbReference type="ARBA" id="ARBA00006351"/>
    </source>
</evidence>
<evidence type="ECO:0000259" key="15">
    <source>
        <dbReference type="Pfam" id="PF18404"/>
    </source>
</evidence>
<sequence length="1528" mass="171899">MRVRHWLPRGQAALLFAALAPQSATASPPINVALSARFNSPPYLVELLETAALENATAYFPLLDRIADGYFDAKSSEKDQHHAFLQLLQDDGHITDPDALSSFQFALSIHTAAPRIEAHYQFYNTSVEPSLEADQGDDCESWVLLDGKQYCSPAMDKERGEVKDARVTDLPFDRPMRPDHRSVASVLYADITSPSFRNFHKTIIKTARAGDTSYTLRHKPSKNTRHAPQDVHGYGVELALKRTDYIVIDDRQAEDDDAKAPAVDAAQAVLHDDDVADLKPLSESDLKGLGLKAASFVMSSEDPLDTLLKLSQDFPKHSSAIAAHDVSKDFLKEHQDNREAVLPPGYNILWINGVQVMPRDVDAFALLEHLRRERQIVNSARKLGFSPPEAINVLANNNIAKAKDNDEPQRYDWRDSAEGGNVIVFLNNLEKDKRYAEWPESLRALLQPSYPGTLPNVKRDIQNVVIPLDLTNPLDVTVLVETLQSMVKRKLAVRWGIVPSTKNVRAEQQARVVYYLLEYHGLSAVMQYLEHSLKLKEISEPSKTAFGTVTADAKIRGNRVAKSFDQVFEEESVAKRVEAASSWLFRMAADGNSPPFFVNGVALRRNDEWLSSMSMRVSRDLNTIQKAVFENQFDEDADQWLPGVFLANALLRRNPMIVPEDEKDVKHVDMAQVYADYGHLIERLPTFKAAEDSEWFQWAQLIVLGDFDSKAGATLLADAYQLAAEHGDLETAFVHTGDVDHYSRLSYLLWKNKGQSFVDDLPEDFVPSSKELKECAEYWDAMKPLMRVFDGESGRESLVLNGRTVGLIRKRRPFTIDDLENLLTYERTKRIEPANKAVMDLGLENKIKSPGASAQFTSLVALSTVSNVPEGIFDTPPTTRRDVFKFWNDTHTCIKTGEMETSAIQIVASVDPSSETAQRWLPILKVLSELSGVHMRLFLNPKERLSELPVKRFYRYVVASKPSFDENGSTEALQATFDGIPSEALLNLGLDVPPQWVVAAKESVHDLDNIKLSQLKGQSSIDAVYELEYILIEGHSRDLTNGMYPRGAQLDLRTTSNPRYADTIIMANLGYFQFKANPGFFDIELQPGRSQDIFTIESAGTLGWEPQPGDRTKEIALMDFKGVTLFPRLSRRSGKEDEDVLEAPTTMVEDLAAKGAAFADGILSKVGINVKTGGMLSSLLSAVGLWTNLTALAGSSRHADINIFSVASGHLYERMLNIMMVSVMKHTKHTVKFWFIEQFLSPSFKSFLPTLAAAYGFEYEMVTYKWPHWLRGQKEKQREIWGYKILFLDVLFPLDLDKVIFVDADQVVRADMHDLVTHDLQGAPYGFTPMCDSRTEMEGFRFWKQGYWKNFLKGRPYHISALYVVDLHRFRRLAAGDRLRQQYQQLSADPNSLSNLDQDLPNNMQAGLPIHSLPQDWLWCETWCADDALKNAKTIDLCNNPQTKEPKLDRARRQVPEWTVYDEEIARLAREAHVDAAAEGIVGGAGAGAGDADAEDRELLEKVGEQAEEVEEEKKEKEKQKKKGHDEL</sequence>
<comment type="similarity">
    <text evidence="4">Belongs to the glycosyltransferase 8 family.</text>
</comment>
<gene>
    <name evidence="16" type="ORF">BKCO1_3700043</name>
</gene>
<feature type="chain" id="PRO_5012498671" evidence="10">
    <location>
        <begin position="27"/>
        <end position="1528"/>
    </location>
</feature>
<evidence type="ECO:0000256" key="3">
    <source>
        <dbReference type="ARBA" id="ARBA00004922"/>
    </source>
</evidence>
<dbReference type="GO" id="GO:0003980">
    <property type="term" value="F:UDP-glucose:glycoprotein glucosyltransferase activity"/>
    <property type="evidence" value="ECO:0007669"/>
    <property type="project" value="InterPro"/>
</dbReference>
<keyword evidence="7" id="KW-0256">Endoplasmic reticulum</keyword>
<evidence type="ECO:0000256" key="9">
    <source>
        <dbReference type="SAM" id="MobiDB-lite"/>
    </source>
</evidence>
<dbReference type="InterPro" id="IPR040694">
    <property type="entry name" value="UGGT_TRXL_2"/>
</dbReference>
<protein>
    <submittedName>
        <fullName evidence="16">Glycosyltransferase family 24 protein</fullName>
    </submittedName>
</protein>
<accession>A0A1J9RYN7</accession>
<feature type="compositionally biased region" description="Basic and acidic residues" evidence="9">
    <location>
        <begin position="1512"/>
        <end position="1528"/>
    </location>
</feature>
<evidence type="ECO:0000256" key="1">
    <source>
        <dbReference type="ARBA" id="ARBA00001913"/>
    </source>
</evidence>
<dbReference type="Pfam" id="PF18403">
    <property type="entry name" value="Thioredoxin_15"/>
    <property type="match status" value="1"/>
</dbReference>
<dbReference type="GeneID" id="31015398"/>
<dbReference type="UniPathway" id="UPA00378"/>
<dbReference type="GO" id="GO:0005788">
    <property type="term" value="C:endoplasmic reticulum lumen"/>
    <property type="evidence" value="ECO:0007669"/>
    <property type="project" value="UniProtKB-SubCell"/>
</dbReference>
<evidence type="ECO:0000256" key="7">
    <source>
        <dbReference type="ARBA" id="ARBA00022824"/>
    </source>
</evidence>
<comment type="cofactor">
    <cofactor evidence="1">
        <name>Ca(2+)</name>
        <dbReference type="ChEBI" id="CHEBI:29108"/>
    </cofactor>
</comment>
<dbReference type="PANTHER" id="PTHR11226">
    <property type="entry name" value="UDP-GLUCOSE GLYCOPROTEIN:GLUCOSYLTRANSFERASE"/>
    <property type="match status" value="1"/>
</dbReference>
<evidence type="ECO:0000256" key="2">
    <source>
        <dbReference type="ARBA" id="ARBA00004319"/>
    </source>
</evidence>
<dbReference type="GO" id="GO:0036503">
    <property type="term" value="P:ERAD pathway"/>
    <property type="evidence" value="ECO:0007669"/>
    <property type="project" value="TreeGrafter"/>
</dbReference>
<dbReference type="Proteomes" id="UP000183809">
    <property type="component" value="Unassembled WGS sequence"/>
</dbReference>
<proteinExistence type="inferred from homology"/>
<dbReference type="InterPro" id="IPR040693">
    <property type="entry name" value="UGGT_TRXL_1"/>
</dbReference>
<dbReference type="PANTHER" id="PTHR11226:SF0">
    <property type="entry name" value="UDP-GLUCOSE:GLYCOPROTEIN GLUCOSYLTRANSFERASE"/>
    <property type="match status" value="1"/>
</dbReference>
<evidence type="ECO:0000256" key="10">
    <source>
        <dbReference type="SAM" id="SignalP"/>
    </source>
</evidence>
<dbReference type="Pfam" id="PF18401">
    <property type="entry name" value="Thioredoxin_13"/>
    <property type="match status" value="1"/>
</dbReference>
<evidence type="ECO:0000259" key="13">
    <source>
        <dbReference type="Pfam" id="PF18402"/>
    </source>
</evidence>
<evidence type="ECO:0000313" key="16">
    <source>
        <dbReference type="EMBL" id="OJD32557.1"/>
    </source>
</evidence>
<dbReference type="GO" id="GO:0018279">
    <property type="term" value="P:protein N-linked glycosylation via asparagine"/>
    <property type="evidence" value="ECO:0007669"/>
    <property type="project" value="TreeGrafter"/>
</dbReference>
<organism evidence="16 17">
    <name type="scientific">Diplodia corticola</name>
    <dbReference type="NCBI Taxonomy" id="236234"/>
    <lineage>
        <taxon>Eukaryota</taxon>
        <taxon>Fungi</taxon>
        <taxon>Dikarya</taxon>
        <taxon>Ascomycota</taxon>
        <taxon>Pezizomycotina</taxon>
        <taxon>Dothideomycetes</taxon>
        <taxon>Dothideomycetes incertae sedis</taxon>
        <taxon>Botryosphaeriales</taxon>
        <taxon>Botryosphaeriaceae</taxon>
        <taxon>Diplodia</taxon>
    </lineage>
</organism>
<dbReference type="InterPro" id="IPR029044">
    <property type="entry name" value="Nucleotide-diphossugar_trans"/>
</dbReference>
<dbReference type="InterPro" id="IPR040692">
    <property type="entry name" value="UGGT_TRXL_3"/>
</dbReference>
<evidence type="ECO:0000259" key="11">
    <source>
        <dbReference type="Pfam" id="PF18400"/>
    </source>
</evidence>
<keyword evidence="6 10" id="KW-0732">Signal</keyword>
<feature type="signal peptide" evidence="10">
    <location>
        <begin position="1"/>
        <end position="26"/>
    </location>
</feature>
<keyword evidence="17" id="KW-1185">Reference proteome</keyword>
<feature type="region of interest" description="Disordered" evidence="9">
    <location>
        <begin position="1482"/>
        <end position="1528"/>
    </location>
</feature>